<dbReference type="InterPro" id="IPR017911">
    <property type="entry name" value="MacB-like_ATP-bd"/>
</dbReference>
<dbReference type="PROSITE" id="PS00211">
    <property type="entry name" value="ABC_TRANSPORTER_1"/>
    <property type="match status" value="1"/>
</dbReference>
<keyword evidence="3" id="KW-0547">Nucleotide-binding</keyword>
<keyword evidence="5" id="KW-0029">Amino-acid transport</keyword>
<evidence type="ECO:0000256" key="4">
    <source>
        <dbReference type="ARBA" id="ARBA00022840"/>
    </source>
</evidence>
<comment type="similarity">
    <text evidence="1">Belongs to the ABC transporter superfamily.</text>
</comment>
<keyword evidence="2" id="KW-0813">Transport</keyword>
<dbReference type="InterPro" id="IPR003593">
    <property type="entry name" value="AAA+_ATPase"/>
</dbReference>
<dbReference type="Proteomes" id="UP000234384">
    <property type="component" value="Unassembled WGS sequence"/>
</dbReference>
<gene>
    <name evidence="7" type="ORF">CYJ57_03755</name>
</gene>
<evidence type="ECO:0000256" key="3">
    <source>
        <dbReference type="ARBA" id="ARBA00022741"/>
    </source>
</evidence>
<keyword evidence="4 7" id="KW-0067">ATP-binding</keyword>
<dbReference type="GO" id="GO:0022857">
    <property type="term" value="F:transmembrane transporter activity"/>
    <property type="evidence" value="ECO:0007669"/>
    <property type="project" value="UniProtKB-ARBA"/>
</dbReference>
<evidence type="ECO:0000256" key="1">
    <source>
        <dbReference type="ARBA" id="ARBA00005417"/>
    </source>
</evidence>
<dbReference type="SUPFAM" id="SSF52540">
    <property type="entry name" value="P-loop containing nucleoside triphosphate hydrolases"/>
    <property type="match status" value="1"/>
</dbReference>
<dbReference type="GO" id="GO:0006865">
    <property type="term" value="P:amino acid transport"/>
    <property type="evidence" value="ECO:0007669"/>
    <property type="project" value="UniProtKB-KW"/>
</dbReference>
<dbReference type="Pfam" id="PF00005">
    <property type="entry name" value="ABC_tran"/>
    <property type="match status" value="1"/>
</dbReference>
<dbReference type="EMBL" id="PKHE01000007">
    <property type="protein sequence ID" value="PKY89547.1"/>
    <property type="molecule type" value="Genomic_DNA"/>
</dbReference>
<dbReference type="PANTHER" id="PTHR42798">
    <property type="entry name" value="LIPOPROTEIN-RELEASING SYSTEM ATP-BINDING PROTEIN LOLD"/>
    <property type="match status" value="1"/>
</dbReference>
<dbReference type="RefSeq" id="WP_101954177.1">
    <property type="nucleotide sequence ID" value="NZ_PKHE01000007.1"/>
</dbReference>
<dbReference type="Gene3D" id="3.40.50.300">
    <property type="entry name" value="P-loop containing nucleotide triphosphate hydrolases"/>
    <property type="match status" value="1"/>
</dbReference>
<organism evidence="7 8">
    <name type="scientific">Falseniella ignava</name>
    <dbReference type="NCBI Taxonomy" id="137730"/>
    <lineage>
        <taxon>Bacteria</taxon>
        <taxon>Bacillati</taxon>
        <taxon>Bacillota</taxon>
        <taxon>Bacilli</taxon>
        <taxon>Lactobacillales</taxon>
        <taxon>Aerococcaceae</taxon>
        <taxon>Falseniella</taxon>
    </lineage>
</organism>
<dbReference type="CDD" id="cd03255">
    <property type="entry name" value="ABC_MJ0796_LolCDE_FtsE"/>
    <property type="match status" value="1"/>
</dbReference>
<dbReference type="InterPro" id="IPR017871">
    <property type="entry name" value="ABC_transporter-like_CS"/>
</dbReference>
<dbReference type="OrthoDB" id="9791546at2"/>
<dbReference type="AlphaFoldDB" id="A0A2I1K1R3"/>
<dbReference type="InterPro" id="IPR027417">
    <property type="entry name" value="P-loop_NTPase"/>
</dbReference>
<reference evidence="7 8" key="1">
    <citation type="submission" date="2017-12" db="EMBL/GenBank/DDBJ databases">
        <title>Phylogenetic diversity of female urinary microbiome.</title>
        <authorList>
            <person name="Thomas-White K."/>
            <person name="Wolfe A.J."/>
        </authorList>
    </citation>
    <scope>NUCLEOTIDE SEQUENCE [LARGE SCALE GENOMIC DNA]</scope>
    <source>
        <strain evidence="7 8">UMB0898</strain>
    </source>
</reference>
<proteinExistence type="inferred from homology"/>
<dbReference type="PROSITE" id="PS50893">
    <property type="entry name" value="ABC_TRANSPORTER_2"/>
    <property type="match status" value="1"/>
</dbReference>
<dbReference type="GO" id="GO:0005524">
    <property type="term" value="F:ATP binding"/>
    <property type="evidence" value="ECO:0007669"/>
    <property type="project" value="UniProtKB-KW"/>
</dbReference>
<accession>A0A2I1K1R3</accession>
<dbReference type="SMART" id="SM00382">
    <property type="entry name" value="AAA"/>
    <property type="match status" value="1"/>
</dbReference>
<evidence type="ECO:0000313" key="7">
    <source>
        <dbReference type="EMBL" id="PKY89547.1"/>
    </source>
</evidence>
<evidence type="ECO:0000256" key="5">
    <source>
        <dbReference type="ARBA" id="ARBA00022970"/>
    </source>
</evidence>
<evidence type="ECO:0000259" key="6">
    <source>
        <dbReference type="PROSITE" id="PS50893"/>
    </source>
</evidence>
<dbReference type="InterPro" id="IPR003439">
    <property type="entry name" value="ABC_transporter-like_ATP-bd"/>
</dbReference>
<evidence type="ECO:0000256" key="2">
    <source>
        <dbReference type="ARBA" id="ARBA00022448"/>
    </source>
</evidence>
<dbReference type="GO" id="GO:0016887">
    <property type="term" value="F:ATP hydrolysis activity"/>
    <property type="evidence" value="ECO:0007669"/>
    <property type="project" value="InterPro"/>
</dbReference>
<comment type="caution">
    <text evidence="7">The sequence shown here is derived from an EMBL/GenBank/DDBJ whole genome shotgun (WGS) entry which is preliminary data.</text>
</comment>
<dbReference type="FunFam" id="3.40.50.300:FF:000032">
    <property type="entry name" value="Export ABC transporter ATP-binding protein"/>
    <property type="match status" value="1"/>
</dbReference>
<evidence type="ECO:0000313" key="8">
    <source>
        <dbReference type="Proteomes" id="UP000234384"/>
    </source>
</evidence>
<feature type="domain" description="ABC transporter" evidence="6">
    <location>
        <begin position="12"/>
        <end position="249"/>
    </location>
</feature>
<protein>
    <submittedName>
        <fullName evidence="7">Peptide ABC transporter ATP-binding protein</fullName>
    </submittedName>
</protein>
<dbReference type="GO" id="GO:0098796">
    <property type="term" value="C:membrane protein complex"/>
    <property type="evidence" value="ECO:0007669"/>
    <property type="project" value="UniProtKB-ARBA"/>
</dbReference>
<dbReference type="PANTHER" id="PTHR42798:SF6">
    <property type="entry name" value="CELL DIVISION ATP-BINDING PROTEIN FTSE"/>
    <property type="match status" value="1"/>
</dbReference>
<sequence length="257" mass="28936">MVTNTSVPLIDIRGINKYYTAGEEQLHVLKDIDLQIHRGEFVSIMGPSGSGKSTLINILGFLDNQFEGTYILDGKQIEQRTDRQISQLRNQLVGFVFQDFNLIETMTVEENIRLPLIYSGMTAKQTRPKVEAALERVGLKGKLKNMPHELSGGQKQRVAIARALINEPQFIIADEPTGALDTKTSTLIMDILKQRHEEDGVTIVMVTHDPALQAYATRNIVIVDGQISQKRWEDLEYETLAQRSNIQSQEVTEDANE</sequence>
<name>A0A2I1K1R3_9LACT</name>